<protein>
    <submittedName>
        <fullName evidence="2">Uncharacterized protein</fullName>
    </submittedName>
</protein>
<dbReference type="ExpressionAtlas" id="A0A178V0U6">
    <property type="expression patterns" value="baseline and differential"/>
</dbReference>
<dbReference type="Proteomes" id="UP000078284">
    <property type="component" value="Chromosome 4"/>
</dbReference>
<reference evidence="3" key="1">
    <citation type="journal article" date="2016" name="Proc. Natl. Acad. Sci. U.S.A.">
        <title>Chromosome-level assembly of Arabidopsis thaliana Ler reveals the extent of translocation and inversion polymorphisms.</title>
        <authorList>
            <person name="Zapata L."/>
            <person name="Ding J."/>
            <person name="Willing E.M."/>
            <person name="Hartwig B."/>
            <person name="Bezdan D."/>
            <person name="Jiao W.B."/>
            <person name="Patel V."/>
            <person name="Velikkakam James G."/>
            <person name="Koornneef M."/>
            <person name="Ossowski S."/>
            <person name="Schneeberger K."/>
        </authorList>
    </citation>
    <scope>NUCLEOTIDE SEQUENCE [LARGE SCALE GENOMIC DNA]</scope>
    <source>
        <strain evidence="3">cv. Landsberg erecta</strain>
    </source>
</reference>
<evidence type="ECO:0000256" key="1">
    <source>
        <dbReference type="SAM" id="MobiDB-lite"/>
    </source>
</evidence>
<dbReference type="AlphaFoldDB" id="A0A178V0U6"/>
<evidence type="ECO:0000313" key="2">
    <source>
        <dbReference type="EMBL" id="OAO98672.1"/>
    </source>
</evidence>
<sequence length="84" mass="8769">MLIAKMSVTPGGPIMIDDKAVTGKPVSQDPIVKKKDPVKTGKPTKPRPIPNMSTDNGGPIMVDETAVTGPLNPPAPVVKDAENK</sequence>
<gene>
    <name evidence="2" type="ordered locus">AXX17_At4g18770</name>
</gene>
<proteinExistence type="predicted"/>
<feature type="region of interest" description="Disordered" evidence="1">
    <location>
        <begin position="1"/>
        <end position="84"/>
    </location>
</feature>
<comment type="caution">
    <text evidence="2">The sequence shown here is derived from an EMBL/GenBank/DDBJ whole genome shotgun (WGS) entry which is preliminary data.</text>
</comment>
<accession>A0A178V0U6</accession>
<organism evidence="2 3">
    <name type="scientific">Arabidopsis thaliana</name>
    <name type="common">Mouse-ear cress</name>
    <dbReference type="NCBI Taxonomy" id="3702"/>
    <lineage>
        <taxon>Eukaryota</taxon>
        <taxon>Viridiplantae</taxon>
        <taxon>Streptophyta</taxon>
        <taxon>Embryophyta</taxon>
        <taxon>Tracheophyta</taxon>
        <taxon>Spermatophyta</taxon>
        <taxon>Magnoliopsida</taxon>
        <taxon>eudicotyledons</taxon>
        <taxon>Gunneridae</taxon>
        <taxon>Pentapetalae</taxon>
        <taxon>rosids</taxon>
        <taxon>malvids</taxon>
        <taxon>Brassicales</taxon>
        <taxon>Brassicaceae</taxon>
        <taxon>Camelineae</taxon>
        <taxon>Arabidopsis</taxon>
    </lineage>
</organism>
<name>A0A178V0U6_ARATH</name>
<dbReference type="EMBL" id="LUHQ01000004">
    <property type="protein sequence ID" value="OAO98672.1"/>
    <property type="molecule type" value="Genomic_DNA"/>
</dbReference>
<evidence type="ECO:0000313" key="3">
    <source>
        <dbReference type="Proteomes" id="UP000078284"/>
    </source>
</evidence>